<dbReference type="EMBL" id="FNTJ01000003">
    <property type="protein sequence ID" value="SED28773.1"/>
    <property type="molecule type" value="Genomic_DNA"/>
</dbReference>
<proteinExistence type="predicted"/>
<organism evidence="1 2">
    <name type="scientific">Pseudomonas saponiphila</name>
    <dbReference type="NCBI Taxonomy" id="556534"/>
    <lineage>
        <taxon>Bacteria</taxon>
        <taxon>Pseudomonadati</taxon>
        <taxon>Pseudomonadota</taxon>
        <taxon>Gammaproteobacteria</taxon>
        <taxon>Pseudomonadales</taxon>
        <taxon>Pseudomonadaceae</taxon>
        <taxon>Pseudomonas</taxon>
    </lineage>
</organism>
<dbReference type="SUPFAM" id="SSF81301">
    <property type="entry name" value="Nucleotidyltransferase"/>
    <property type="match status" value="1"/>
</dbReference>
<accession>A0A1H4ZFA3</accession>
<evidence type="ECO:0000313" key="2">
    <source>
        <dbReference type="Proteomes" id="UP000198982"/>
    </source>
</evidence>
<dbReference type="InterPro" id="IPR043519">
    <property type="entry name" value="NT_sf"/>
</dbReference>
<dbReference type="AlphaFoldDB" id="A0A1H4ZFA3"/>
<gene>
    <name evidence="1" type="ORF">SAMN05216178_6626</name>
</gene>
<evidence type="ECO:0000313" key="1">
    <source>
        <dbReference type="EMBL" id="SED28773.1"/>
    </source>
</evidence>
<protein>
    <submittedName>
        <fullName evidence="1">Uncharacterized protein</fullName>
    </submittedName>
</protein>
<name>A0A1H4ZFA3_9PSED</name>
<keyword evidence="2" id="KW-1185">Reference proteome</keyword>
<dbReference type="CDD" id="cd05403">
    <property type="entry name" value="NT_KNTase_like"/>
    <property type="match status" value="1"/>
</dbReference>
<sequence>MQNEVRLARAEMTKALVAMCARLDESGVSHAQYTHEYAGDVISLFTPARLWVFGSYARGATECGDLDVLIELDYQAGPCPPAEVVANVLFGEVGRLSLFLGTPEQNKAGFDITDAVLIWSGKGSDWRGAIDSINVDTDAGRFEREHDQLPLRPQQFAAGMDTRSLVSWGIRNGVFDSQFIPLESLDTSAFEPEAGNEAVLATLAHCPDQQTQALIPAIYKAIEPLEPNAPVVPGGEADFACGAIVIGVGKPYLMPWHLESDAVSHLLLVPHISERGPNGIWILSRGPEYKRHQETYREIEFF</sequence>
<dbReference type="Proteomes" id="UP000198982">
    <property type="component" value="Unassembled WGS sequence"/>
</dbReference>
<reference evidence="2" key="1">
    <citation type="submission" date="2016-10" db="EMBL/GenBank/DDBJ databases">
        <authorList>
            <person name="Varghese N."/>
            <person name="Submissions S."/>
        </authorList>
    </citation>
    <scope>NUCLEOTIDE SEQUENCE [LARGE SCALE GENOMIC DNA]</scope>
    <source>
        <strain evidence="2">DSM 9751</strain>
    </source>
</reference>
<dbReference type="RefSeq" id="WP_092320658.1">
    <property type="nucleotide sequence ID" value="NZ_FNTJ01000003.1"/>
</dbReference>